<evidence type="ECO:0000256" key="7">
    <source>
        <dbReference type="ARBA" id="ARBA00023136"/>
    </source>
</evidence>
<feature type="transmembrane region" description="Helical" evidence="8">
    <location>
        <begin position="102"/>
        <end position="124"/>
    </location>
</feature>
<protein>
    <submittedName>
        <fullName evidence="10">ABC transporter permease subunit</fullName>
    </submittedName>
</protein>
<feature type="transmembrane region" description="Helical" evidence="8">
    <location>
        <begin position="61"/>
        <end position="82"/>
    </location>
</feature>
<dbReference type="RefSeq" id="WP_158741407.1">
    <property type="nucleotide sequence ID" value="NZ_JAFBEP010000014.1"/>
</dbReference>
<comment type="caution">
    <text evidence="10">The sequence shown here is derived from an EMBL/GenBank/DDBJ whole genome shotgun (WGS) entry which is preliminary data.</text>
</comment>
<keyword evidence="5" id="KW-0029">Amino-acid transport</keyword>
<sequence length="241" mass="26547">MELNIEYLIDTFFLALTGVPATLSITAVALLVSAPIAFFMAISKIYNIKIIKQVVTGYVSFIRGTPIVLQILIIYSLLPSLFNAIVKNMGWNINIFDMNPIIYAYIVFSLNTCAGLSEIFRSALLTVNKGQLEAALSIGMSPVQAYIRIIIPQALVSAIPNVCNLTINLIKGTSLAFMMTVKEVTAIAKIEASYGYNYIESYLDILFIYIILCSIIQLLFALVEKHFVSYRAFSGSAAKAI</sequence>
<comment type="subcellular location">
    <subcellularLocation>
        <location evidence="1 8">Cell membrane</location>
        <topology evidence="1 8">Multi-pass membrane protein</topology>
    </subcellularLocation>
</comment>
<dbReference type="PANTHER" id="PTHR30614:SF0">
    <property type="entry name" value="L-CYSTINE TRANSPORT SYSTEM PERMEASE PROTEIN TCYL"/>
    <property type="match status" value="1"/>
</dbReference>
<comment type="similarity">
    <text evidence="8">Belongs to the binding-protein-dependent transport system permease family.</text>
</comment>
<evidence type="ECO:0000256" key="6">
    <source>
        <dbReference type="ARBA" id="ARBA00022989"/>
    </source>
</evidence>
<dbReference type="PROSITE" id="PS50928">
    <property type="entry name" value="ABC_TM1"/>
    <property type="match status" value="1"/>
</dbReference>
<dbReference type="InterPro" id="IPR000515">
    <property type="entry name" value="MetI-like"/>
</dbReference>
<accession>A0A7C8LFN7</accession>
<dbReference type="OrthoDB" id="9787841at2"/>
<evidence type="ECO:0000256" key="2">
    <source>
        <dbReference type="ARBA" id="ARBA00022448"/>
    </source>
</evidence>
<dbReference type="NCBIfam" id="TIGR01726">
    <property type="entry name" value="HEQRo_perm_3TM"/>
    <property type="match status" value="1"/>
</dbReference>
<feature type="transmembrane region" description="Helical" evidence="8">
    <location>
        <begin position="12"/>
        <end position="40"/>
    </location>
</feature>
<evidence type="ECO:0000259" key="9">
    <source>
        <dbReference type="PROSITE" id="PS50928"/>
    </source>
</evidence>
<dbReference type="Gene3D" id="1.10.3720.10">
    <property type="entry name" value="MetI-like"/>
    <property type="match status" value="1"/>
</dbReference>
<name>A0A7C8LFN7_9FIRM</name>
<dbReference type="GO" id="GO:0043190">
    <property type="term" value="C:ATP-binding cassette (ABC) transporter complex"/>
    <property type="evidence" value="ECO:0007669"/>
    <property type="project" value="InterPro"/>
</dbReference>
<gene>
    <name evidence="10" type="ORF">GND95_12050</name>
</gene>
<evidence type="ECO:0000256" key="4">
    <source>
        <dbReference type="ARBA" id="ARBA00022692"/>
    </source>
</evidence>
<keyword evidence="6 8" id="KW-1133">Transmembrane helix</keyword>
<evidence type="ECO:0000313" key="10">
    <source>
        <dbReference type="EMBL" id="KAE9630649.1"/>
    </source>
</evidence>
<evidence type="ECO:0000256" key="1">
    <source>
        <dbReference type="ARBA" id="ARBA00004651"/>
    </source>
</evidence>
<evidence type="ECO:0000256" key="5">
    <source>
        <dbReference type="ARBA" id="ARBA00022970"/>
    </source>
</evidence>
<feature type="domain" description="ABC transmembrane type-1" evidence="9">
    <location>
        <begin position="19"/>
        <end position="224"/>
    </location>
</feature>
<dbReference type="InterPro" id="IPR043429">
    <property type="entry name" value="ArtM/GltK/GlnP/TcyL/YhdX-like"/>
</dbReference>
<dbReference type="InterPro" id="IPR010065">
    <property type="entry name" value="AA_ABC_transptr_permease_3TM"/>
</dbReference>
<dbReference type="GO" id="GO:0022857">
    <property type="term" value="F:transmembrane transporter activity"/>
    <property type="evidence" value="ECO:0007669"/>
    <property type="project" value="InterPro"/>
</dbReference>
<keyword evidence="3" id="KW-1003">Cell membrane</keyword>
<dbReference type="Pfam" id="PF00528">
    <property type="entry name" value="BPD_transp_1"/>
    <property type="match status" value="1"/>
</dbReference>
<organism evidence="10 11">
    <name type="scientific">Defluviitalea raffinosedens</name>
    <dbReference type="NCBI Taxonomy" id="1450156"/>
    <lineage>
        <taxon>Bacteria</taxon>
        <taxon>Bacillati</taxon>
        <taxon>Bacillota</taxon>
        <taxon>Clostridia</taxon>
        <taxon>Lachnospirales</taxon>
        <taxon>Defluviitaleaceae</taxon>
        <taxon>Defluviitalea</taxon>
    </lineage>
</organism>
<dbReference type="GO" id="GO:0006865">
    <property type="term" value="P:amino acid transport"/>
    <property type="evidence" value="ECO:0007669"/>
    <property type="project" value="UniProtKB-KW"/>
</dbReference>
<evidence type="ECO:0000256" key="3">
    <source>
        <dbReference type="ARBA" id="ARBA00022475"/>
    </source>
</evidence>
<keyword evidence="11" id="KW-1185">Reference proteome</keyword>
<evidence type="ECO:0000313" key="11">
    <source>
        <dbReference type="Proteomes" id="UP000483018"/>
    </source>
</evidence>
<dbReference type="SUPFAM" id="SSF161098">
    <property type="entry name" value="MetI-like"/>
    <property type="match status" value="1"/>
</dbReference>
<feature type="transmembrane region" description="Helical" evidence="8">
    <location>
        <begin position="205"/>
        <end position="223"/>
    </location>
</feature>
<dbReference type="CDD" id="cd06261">
    <property type="entry name" value="TM_PBP2"/>
    <property type="match status" value="1"/>
</dbReference>
<dbReference type="PANTHER" id="PTHR30614">
    <property type="entry name" value="MEMBRANE COMPONENT OF AMINO ACID ABC TRANSPORTER"/>
    <property type="match status" value="1"/>
</dbReference>
<keyword evidence="4 8" id="KW-0812">Transmembrane</keyword>
<dbReference type="AlphaFoldDB" id="A0A7C8LFN7"/>
<keyword evidence="7 8" id="KW-0472">Membrane</keyword>
<dbReference type="Proteomes" id="UP000483018">
    <property type="component" value="Unassembled WGS sequence"/>
</dbReference>
<evidence type="ECO:0000256" key="8">
    <source>
        <dbReference type="RuleBase" id="RU363032"/>
    </source>
</evidence>
<dbReference type="EMBL" id="WSLF01000014">
    <property type="protein sequence ID" value="KAE9630649.1"/>
    <property type="molecule type" value="Genomic_DNA"/>
</dbReference>
<proteinExistence type="inferred from homology"/>
<keyword evidence="2 8" id="KW-0813">Transport</keyword>
<reference evidence="10 11" key="1">
    <citation type="submission" date="2019-12" db="EMBL/GenBank/DDBJ databases">
        <title>Defluviitalea raffinosedens, isolated from a biogas fermenter, genome sequencing and characterization.</title>
        <authorList>
            <person name="Rettenmaier R."/>
            <person name="Schneider M."/>
            <person name="Neuhaus K."/>
            <person name="Liebl W."/>
            <person name="Zverlov V."/>
        </authorList>
    </citation>
    <scope>NUCLEOTIDE SEQUENCE [LARGE SCALE GENOMIC DNA]</scope>
    <source>
        <strain evidence="10 11">249c-K6</strain>
    </source>
</reference>
<dbReference type="InterPro" id="IPR035906">
    <property type="entry name" value="MetI-like_sf"/>
</dbReference>